<dbReference type="GO" id="GO:0016891">
    <property type="term" value="F:RNA endonuclease activity producing 5'-phosphomonoesters, hydrolytic mechanism"/>
    <property type="evidence" value="ECO:0007669"/>
    <property type="project" value="TreeGrafter"/>
</dbReference>
<feature type="chain" id="PRO_5008872843" description="Mitochondrial cardiolipin hydrolase" evidence="6">
    <location>
        <begin position="23"/>
        <end position="416"/>
    </location>
</feature>
<sequence length="416" mass="45883">MLLHAAGVVAVIACGLAGPAFAAEPDPVLGKAVFNNPAGSETEQYAIFQQLARVIDRVPAGEYLELSWFGFDTPYTTDTASKPNLPQRLARAHKRGVNVRIVLDNSKLKNSKAYPYKTLAPVLGTNDAAKSFIVLCPDKKGCIAKRKIYDDMYAYNHNKFLIASRIELDNGKNVSNVVFQSSSNLGTWDADTAWNNAVTWSETESFNNYHRYFGDLKANHDGKGNDNYYRVGSSSSTFKTHFFPRKETNGDLNQASTDTIVSVLDSVKCSYVGADKKKHQTDVRVVMWAFTRVAVAKKLAALARDGCWVDVAYTESKANVLAELKKTSGKKIGVTKCAVAFKGRNLRPHSKYMLIDGAYDGDLVPRIYMGSHNYAVSALRNADETMVRVKSSSIHASYLHNFYTVRDACSGKTPPK</sequence>
<accession>A0A179H1U5</accession>
<dbReference type="AlphaFoldDB" id="A0A179H1U5"/>
<dbReference type="Pfam" id="PF13091">
    <property type="entry name" value="PLDc_2"/>
    <property type="match status" value="2"/>
</dbReference>
<feature type="signal peptide" evidence="6">
    <location>
        <begin position="1"/>
        <end position="22"/>
    </location>
</feature>
<dbReference type="EMBL" id="JAWRVI010000001">
    <property type="protein sequence ID" value="KAK4095454.1"/>
    <property type="molecule type" value="Genomic_DNA"/>
</dbReference>
<evidence type="ECO:0000256" key="6">
    <source>
        <dbReference type="SAM" id="SignalP"/>
    </source>
</evidence>
<reference evidence="9 11" key="1">
    <citation type="submission" date="2016-01" db="EMBL/GenBank/DDBJ databases">
        <title>Biosynthesis of antibiotic leucinostatins and their inhibition on Phytophthora in bio-control Purpureocillium lilacinum.</title>
        <authorList>
            <person name="Wang G."/>
            <person name="Liu Z."/>
            <person name="Lin R."/>
            <person name="Li E."/>
            <person name="Mao Z."/>
            <person name="Ling J."/>
            <person name="Yin W."/>
            <person name="Xie B."/>
        </authorList>
    </citation>
    <scope>NUCLEOTIDE SEQUENCE [LARGE SCALE GENOMIC DNA]</scope>
    <source>
        <strain evidence="9">PLBJ-1</strain>
        <strain evidence="10">PLFJ-1</strain>
    </source>
</reference>
<evidence type="ECO:0000256" key="3">
    <source>
        <dbReference type="ARBA" id="ARBA00023098"/>
    </source>
</evidence>
<organism evidence="9 11">
    <name type="scientific">Purpureocillium lilacinum</name>
    <name type="common">Paecilomyces lilacinus</name>
    <dbReference type="NCBI Taxonomy" id="33203"/>
    <lineage>
        <taxon>Eukaryota</taxon>
        <taxon>Fungi</taxon>
        <taxon>Dikarya</taxon>
        <taxon>Ascomycota</taxon>
        <taxon>Pezizomycotina</taxon>
        <taxon>Sordariomycetes</taxon>
        <taxon>Hypocreomycetidae</taxon>
        <taxon>Hypocreales</taxon>
        <taxon>Ophiocordycipitaceae</taxon>
        <taxon>Purpureocillium</taxon>
    </lineage>
</organism>
<dbReference type="EMBL" id="LSBI01000004">
    <property type="protein sequence ID" value="OAQ90268.1"/>
    <property type="molecule type" value="Genomic_DNA"/>
</dbReference>
<dbReference type="Proteomes" id="UP001287286">
    <property type="component" value="Unassembled WGS sequence"/>
</dbReference>
<dbReference type="GO" id="GO:0016042">
    <property type="term" value="P:lipid catabolic process"/>
    <property type="evidence" value="ECO:0007669"/>
    <property type="project" value="UniProtKB-KW"/>
</dbReference>
<dbReference type="InterPro" id="IPR001736">
    <property type="entry name" value="PLipase_D/transphosphatidylase"/>
</dbReference>
<evidence type="ECO:0000313" key="12">
    <source>
        <dbReference type="Proteomes" id="UP001287286"/>
    </source>
</evidence>
<evidence type="ECO:0000313" key="11">
    <source>
        <dbReference type="Proteomes" id="UP000078240"/>
    </source>
</evidence>
<comment type="caution">
    <text evidence="9">The sequence shown here is derived from an EMBL/GenBank/DDBJ whole genome shotgun (WGS) entry which is preliminary data.</text>
</comment>
<reference evidence="8" key="2">
    <citation type="submission" date="2023-11" db="EMBL/GenBank/DDBJ databases">
        <authorList>
            <person name="Beijen E."/>
            <person name="Ohm R.A."/>
        </authorList>
    </citation>
    <scope>NUCLEOTIDE SEQUENCE</scope>
    <source>
        <strain evidence="8">CBS 150709</strain>
    </source>
</reference>
<dbReference type="Gene3D" id="3.30.870.10">
    <property type="entry name" value="Endonuclease Chain A"/>
    <property type="match status" value="2"/>
</dbReference>
<protein>
    <recommendedName>
        <fullName evidence="5">Mitochondrial cardiolipin hydrolase</fullName>
    </recommendedName>
</protein>
<keyword evidence="3" id="KW-0443">Lipid metabolism</keyword>
<keyword evidence="6" id="KW-0732">Signal</keyword>
<evidence type="ECO:0000256" key="4">
    <source>
        <dbReference type="ARBA" id="ARBA00038012"/>
    </source>
</evidence>
<keyword evidence="2" id="KW-0442">Lipid degradation</keyword>
<dbReference type="PROSITE" id="PS50035">
    <property type="entry name" value="PLD"/>
    <property type="match status" value="1"/>
</dbReference>
<dbReference type="InterPro" id="IPR025202">
    <property type="entry name" value="PLD-like_dom"/>
</dbReference>
<reference evidence="8 12" key="3">
    <citation type="journal article" date="2024" name="Microbiol. Resour. Announc.">
        <title>Genome annotations for the ascomycete fungi Trichoderma harzianum, Trichoderma aggressivum, and Purpureocillium lilacinum.</title>
        <authorList>
            <person name="Beijen E.P.W."/>
            <person name="Ohm R.A."/>
        </authorList>
    </citation>
    <scope>NUCLEOTIDE SEQUENCE [LARGE SCALE GENOMIC DNA]</scope>
    <source>
        <strain evidence="8 12">CBS 150709</strain>
    </source>
</reference>
<evidence type="ECO:0000256" key="2">
    <source>
        <dbReference type="ARBA" id="ARBA00022963"/>
    </source>
</evidence>
<evidence type="ECO:0000256" key="5">
    <source>
        <dbReference type="ARBA" id="ARBA00040549"/>
    </source>
</evidence>
<proteinExistence type="inferred from homology"/>
<dbReference type="InterPro" id="IPR051406">
    <property type="entry name" value="PLD_domain"/>
</dbReference>
<dbReference type="KEGG" id="plj:28886557"/>
<evidence type="ECO:0000313" key="9">
    <source>
        <dbReference type="EMBL" id="OAQ83483.1"/>
    </source>
</evidence>
<evidence type="ECO:0000259" key="7">
    <source>
        <dbReference type="PROSITE" id="PS50035"/>
    </source>
</evidence>
<keyword evidence="12" id="KW-1185">Reference proteome</keyword>
<gene>
    <name evidence="8" type="ORF">Purlil1_250</name>
    <name evidence="9" type="ORF">VFPBJ_02251</name>
    <name evidence="10" type="ORF">VFPFJ_04427</name>
</gene>
<dbReference type="SUPFAM" id="SSF56024">
    <property type="entry name" value="Phospholipase D/nuclease"/>
    <property type="match status" value="2"/>
</dbReference>
<comment type="similarity">
    <text evidence="4">Belongs to the phospholipase D family. MitoPLD/Zucchini subfamily.</text>
</comment>
<keyword evidence="1" id="KW-0378">Hydrolase</keyword>
<dbReference type="PANTHER" id="PTHR43856">
    <property type="entry name" value="CARDIOLIPIN HYDROLASE"/>
    <property type="match status" value="1"/>
</dbReference>
<feature type="domain" description="PLD phosphodiesterase" evidence="7">
    <location>
        <begin position="344"/>
        <end position="378"/>
    </location>
</feature>
<dbReference type="Proteomes" id="UP000078340">
    <property type="component" value="Unassembled WGS sequence"/>
</dbReference>
<dbReference type="EMBL" id="LSBH01000002">
    <property type="protein sequence ID" value="OAQ83483.1"/>
    <property type="molecule type" value="Genomic_DNA"/>
</dbReference>
<evidence type="ECO:0000313" key="10">
    <source>
        <dbReference type="EMBL" id="OAQ90268.1"/>
    </source>
</evidence>
<dbReference type="PANTHER" id="PTHR43856:SF1">
    <property type="entry name" value="MITOCHONDRIAL CARDIOLIPIN HYDROLASE"/>
    <property type="match status" value="1"/>
</dbReference>
<evidence type="ECO:0000256" key="1">
    <source>
        <dbReference type="ARBA" id="ARBA00022801"/>
    </source>
</evidence>
<dbReference type="GeneID" id="28886557"/>
<evidence type="ECO:0000313" key="8">
    <source>
        <dbReference type="EMBL" id="KAK4095454.1"/>
    </source>
</evidence>
<dbReference type="Proteomes" id="UP000078240">
    <property type="component" value="Unassembled WGS sequence"/>
</dbReference>
<name>A0A179H1U5_PURLI</name>